<dbReference type="GO" id="GO:0050660">
    <property type="term" value="F:flavin adenine dinucleotide binding"/>
    <property type="evidence" value="ECO:0007669"/>
    <property type="project" value="TreeGrafter"/>
</dbReference>
<dbReference type="InterPro" id="IPR030664">
    <property type="entry name" value="SdhA/FrdA/AprA"/>
</dbReference>
<sequence>MIASSFLRADVLVVGGGMAAAWAAIGAARQGVSVIVIDKGAMGTSGVTATGGPGHWWVPPDRAAREAAIARQMDKAQGLAERAWMERILDLTWRHLPEIAPFYPFGSNGAGGPYVQGVRGPEYMRALRKLAIAHGVTILDHHPAIELLRDEDGRIAGVHAVALASGDVIEIRSGATILATGGCAFRSGLIGSHTQTGDGYLMAAEAGASLSGMEFSISYSLSPAWASTRTLPYFAARFFDEAGRELDIPPPDAGHSHLQALGRAMLEGPVLADLSDAPPVLEGLLRRIQPLTAAAFDRRGIDLFRQRFAVRLYGEGTIRGTGGIRIVDRDCRTEVPGLFAAGDAATRELVAGASSGGGAVNSAWALSSGLIAGEAAAGEAIIGRQRPAAVRGLGRAGFHPRRGTRAIDRAGAISTVRDRVLSYDRAFWRTRETLESAGHDLESVWTEVADHASGEGRDLVELREIAAMAATARWCNAAALARDETRGLAVRADRPDKDGALGHRLLARGLSQVEVIAEAPVQPREPQPVAA</sequence>
<dbReference type="RefSeq" id="WP_169491507.1">
    <property type="nucleotide sequence ID" value="NZ_JABBGM010000001.1"/>
</dbReference>
<name>A0A7Y0BLW9_9SPHN</name>
<dbReference type="Pfam" id="PF12831">
    <property type="entry name" value="FAD_oxidored"/>
    <property type="match status" value="1"/>
</dbReference>
<gene>
    <name evidence="2" type="ORF">HHL27_00940</name>
</gene>
<dbReference type="Gene3D" id="3.50.50.60">
    <property type="entry name" value="FAD/NAD(P)-binding domain"/>
    <property type="match status" value="2"/>
</dbReference>
<keyword evidence="3" id="KW-1185">Reference proteome</keyword>
<dbReference type="PANTHER" id="PTHR11632">
    <property type="entry name" value="SUCCINATE DEHYDROGENASE 2 FLAVOPROTEIN SUBUNIT"/>
    <property type="match status" value="1"/>
</dbReference>
<dbReference type="PRINTS" id="PR00368">
    <property type="entry name" value="FADPNR"/>
</dbReference>
<dbReference type="SUPFAM" id="SSF46977">
    <property type="entry name" value="Succinate dehydrogenase/fumarate reductase flavoprotein C-terminal domain"/>
    <property type="match status" value="1"/>
</dbReference>
<dbReference type="EMBL" id="JABBGM010000001">
    <property type="protein sequence ID" value="NML92236.1"/>
    <property type="molecule type" value="Genomic_DNA"/>
</dbReference>
<evidence type="ECO:0000313" key="2">
    <source>
        <dbReference type="EMBL" id="NML92236.1"/>
    </source>
</evidence>
<dbReference type="InterPro" id="IPR015939">
    <property type="entry name" value="Fum_Rdtase/Succ_DH_flav-like_C"/>
</dbReference>
<dbReference type="InterPro" id="IPR036188">
    <property type="entry name" value="FAD/NAD-bd_sf"/>
</dbReference>
<comment type="caution">
    <text evidence="2">The sequence shown here is derived from an EMBL/GenBank/DDBJ whole genome shotgun (WGS) entry which is preliminary data.</text>
</comment>
<dbReference type="GO" id="GO:0005886">
    <property type="term" value="C:plasma membrane"/>
    <property type="evidence" value="ECO:0007669"/>
    <property type="project" value="TreeGrafter"/>
</dbReference>
<dbReference type="GO" id="GO:0009061">
    <property type="term" value="P:anaerobic respiration"/>
    <property type="evidence" value="ECO:0007669"/>
    <property type="project" value="TreeGrafter"/>
</dbReference>
<evidence type="ECO:0000313" key="3">
    <source>
        <dbReference type="Proteomes" id="UP000583556"/>
    </source>
</evidence>
<protein>
    <submittedName>
        <fullName evidence="2">FAD-binding protein</fullName>
    </submittedName>
</protein>
<dbReference type="Proteomes" id="UP000583556">
    <property type="component" value="Unassembled WGS sequence"/>
</dbReference>
<dbReference type="GO" id="GO:0000104">
    <property type="term" value="F:succinate dehydrogenase activity"/>
    <property type="evidence" value="ECO:0007669"/>
    <property type="project" value="TreeGrafter"/>
</dbReference>
<dbReference type="PANTHER" id="PTHR11632:SF51">
    <property type="entry name" value="SUCCINATE DEHYDROGENASE [UBIQUINONE] FLAVOPROTEIN SUBUNIT, MITOCHONDRIAL"/>
    <property type="match status" value="1"/>
</dbReference>
<evidence type="ECO:0000259" key="1">
    <source>
        <dbReference type="Pfam" id="PF02910"/>
    </source>
</evidence>
<dbReference type="SUPFAM" id="SSF51905">
    <property type="entry name" value="FAD/NAD(P)-binding domain"/>
    <property type="match status" value="1"/>
</dbReference>
<reference evidence="2 3" key="1">
    <citation type="submission" date="2020-04" db="EMBL/GenBank/DDBJ databases">
        <title>Novosphingobium sp. TW-4 isolated from soil.</title>
        <authorList>
            <person name="Dahal R.H."/>
            <person name="Chaudhary D.K."/>
        </authorList>
    </citation>
    <scope>NUCLEOTIDE SEQUENCE [LARGE SCALE GENOMIC DNA]</scope>
    <source>
        <strain evidence="2 3">TW-4</strain>
    </source>
</reference>
<dbReference type="PRINTS" id="PR00411">
    <property type="entry name" value="PNDRDTASEI"/>
</dbReference>
<accession>A0A7Y0BLW9</accession>
<dbReference type="Pfam" id="PF02910">
    <property type="entry name" value="Succ_DH_flav_C"/>
    <property type="match status" value="1"/>
</dbReference>
<dbReference type="Gene3D" id="1.20.58.100">
    <property type="entry name" value="Fumarate reductase/succinate dehydrogenase flavoprotein-like, C-terminal domain"/>
    <property type="match status" value="1"/>
</dbReference>
<proteinExistence type="predicted"/>
<dbReference type="InterPro" id="IPR037099">
    <property type="entry name" value="Fum_R/Succ_DH_flav-like_C_sf"/>
</dbReference>
<organism evidence="2 3">
    <name type="scientific">Novosphingobium olei</name>
    <dbReference type="NCBI Taxonomy" id="2728851"/>
    <lineage>
        <taxon>Bacteria</taxon>
        <taxon>Pseudomonadati</taxon>
        <taxon>Pseudomonadota</taxon>
        <taxon>Alphaproteobacteria</taxon>
        <taxon>Sphingomonadales</taxon>
        <taxon>Sphingomonadaceae</taxon>
        <taxon>Novosphingobium</taxon>
    </lineage>
</organism>
<dbReference type="GO" id="GO:0009055">
    <property type="term" value="F:electron transfer activity"/>
    <property type="evidence" value="ECO:0007669"/>
    <property type="project" value="TreeGrafter"/>
</dbReference>
<dbReference type="AlphaFoldDB" id="A0A7Y0BLW9"/>
<feature type="domain" description="Fumarate reductase/succinate dehydrogenase flavoprotein-like C-terminal" evidence="1">
    <location>
        <begin position="426"/>
        <end position="499"/>
    </location>
</feature>